<sequence>MRLITSCHKRPSCEVKRHHHFPNKADFMASDFLMPQNLGSPFADCPSLQDGVVSPAVTQPYKVSHVSFNPILKREWWLTARTPMPTFNELQPWLCDRGMEEPATIPNKDQY</sequence>
<dbReference type="Proteomes" id="UP000017836">
    <property type="component" value="Unassembled WGS sequence"/>
</dbReference>
<reference evidence="2" key="1">
    <citation type="journal article" date="2013" name="Science">
        <title>The Amborella genome and the evolution of flowering plants.</title>
        <authorList>
            <consortium name="Amborella Genome Project"/>
        </authorList>
    </citation>
    <scope>NUCLEOTIDE SEQUENCE [LARGE SCALE GENOMIC DNA]</scope>
</reference>
<gene>
    <name evidence="1" type="ORF">AMTR_s00060p00198270</name>
</gene>
<evidence type="ECO:0000313" key="1">
    <source>
        <dbReference type="EMBL" id="ERM95944.1"/>
    </source>
</evidence>
<name>W1NL16_AMBTC</name>
<dbReference type="EMBL" id="KI397373">
    <property type="protein sequence ID" value="ERM95944.1"/>
    <property type="molecule type" value="Genomic_DNA"/>
</dbReference>
<accession>W1NL16</accession>
<dbReference type="AlphaFoldDB" id="W1NL16"/>
<organism evidence="1 2">
    <name type="scientific">Amborella trichopoda</name>
    <dbReference type="NCBI Taxonomy" id="13333"/>
    <lineage>
        <taxon>Eukaryota</taxon>
        <taxon>Viridiplantae</taxon>
        <taxon>Streptophyta</taxon>
        <taxon>Embryophyta</taxon>
        <taxon>Tracheophyta</taxon>
        <taxon>Spermatophyta</taxon>
        <taxon>Magnoliopsida</taxon>
        <taxon>Amborellales</taxon>
        <taxon>Amborellaceae</taxon>
        <taxon>Amborella</taxon>
    </lineage>
</organism>
<dbReference type="HOGENOM" id="CLU_2161811_0_0_1"/>
<keyword evidence="2" id="KW-1185">Reference proteome</keyword>
<dbReference type="Gramene" id="ERM95944">
    <property type="protein sequence ID" value="ERM95944"/>
    <property type="gene ID" value="AMTR_s00060p00198270"/>
</dbReference>
<evidence type="ECO:0000313" key="2">
    <source>
        <dbReference type="Proteomes" id="UP000017836"/>
    </source>
</evidence>
<proteinExistence type="predicted"/>
<protein>
    <submittedName>
        <fullName evidence="1">Uncharacterized protein</fullName>
    </submittedName>
</protein>